<dbReference type="InterPro" id="IPR006553">
    <property type="entry name" value="Leu-rich_rpt_Cys-con_subtyp"/>
</dbReference>
<feature type="region of interest" description="Disordered" evidence="3">
    <location>
        <begin position="1"/>
        <end position="43"/>
    </location>
</feature>
<dbReference type="GeneTree" id="ENSGT00940000160637"/>
<sequence>MVSPSRQLRGGEEDERRRWAPGSTNSAEKALRVGKGGGGVKGRVSVTSRRATEVRVALPPNDSARSPHWTTTSSGPCAAGGGRAGGRLAAMAESLPPEMLSYILSFLPLSDQKEASLVNRAWYYAAQIALREIDVRYNIPVTAASLSSIKRLSRRHVSCVSLINVDGSSDANSVLQSISYYLGPHLQSLSLGGGSLTEASFVRLIISCPGLQVLDLSGCNSLFMSGKLLDQPETVQQVQKALANLRDLNLSGLRHLADSSFNRLSSCTPKLERLSLARCHITFDPHRSRSAQPGSSAILSFPNILHFLKERASHLVALDLSGTNLTPTALHALGQVVGLHLRELVLRGCRDISTEAVAVLCRQQRDLTSLDLSGCSELADGALLVVSRGLQSLQHLRLEKLQQLTDSGFSSLHWLRELRSLDLAECCRVSGRELAKALEFPRGPPPRLASLRLAYCSLLKDASVISLAQGLGSSLKVLDLSSCMSLTNSSLLAISANLPQLTVLRLAWCKEITDSGLLGLADPGEEKDRGKKLNKNFGDMGFFLPQLPPEPLAPLESPSQETPNKQLTPSLLLLRALQELDLTACSKLTDNSLAKVLKFPRLRQLSLSLILEFSDVGLVAVAQGCPSLEHLALSHCGRLSDGGWARAASFWRRLQHLNLSNCNQLTEQTLATIRQACQQLKVLDVSMSQGISMAAVEHFQAQLPQNLGTQRGLGTYLTIGTIFPGAREGPALPTCPSSVGDSLARIEGPEELLPGAAPWVS</sequence>
<dbReference type="HOGENOM" id="CLU_026044_1_0_1"/>
<keyword evidence="1" id="KW-0433">Leucine-rich repeat</keyword>
<dbReference type="SMART" id="SM00367">
    <property type="entry name" value="LRR_CC"/>
    <property type="match status" value="15"/>
</dbReference>
<accession>G3WD61</accession>
<keyword evidence="7" id="KW-1185">Reference proteome</keyword>
<name>G3WD61_SARHA</name>
<dbReference type="SUPFAM" id="SSF52047">
    <property type="entry name" value="RNI-like"/>
    <property type="match status" value="3"/>
</dbReference>
<evidence type="ECO:0008006" key="8">
    <source>
        <dbReference type="Google" id="ProtNLM"/>
    </source>
</evidence>
<reference evidence="6" key="3">
    <citation type="submission" date="2025-09" db="UniProtKB">
        <authorList>
            <consortium name="Ensembl"/>
        </authorList>
    </citation>
    <scope>IDENTIFICATION</scope>
</reference>
<evidence type="ECO:0000259" key="5">
    <source>
        <dbReference type="Pfam" id="PF25372"/>
    </source>
</evidence>
<evidence type="ECO:0000256" key="2">
    <source>
        <dbReference type="ARBA" id="ARBA00022786"/>
    </source>
</evidence>
<gene>
    <name evidence="6" type="primary">LRRC29</name>
</gene>
<evidence type="ECO:0000259" key="4">
    <source>
        <dbReference type="Pfam" id="PF12937"/>
    </source>
</evidence>
<dbReference type="PANTHER" id="PTHR13318:SF169">
    <property type="entry name" value="F-BOX AND LEUCINE-RICH REPEAT PROTEIN 9"/>
    <property type="match status" value="1"/>
</dbReference>
<dbReference type="Gene3D" id="3.80.10.10">
    <property type="entry name" value="Ribonuclease Inhibitor"/>
    <property type="match status" value="4"/>
</dbReference>
<protein>
    <recommendedName>
        <fullName evidence="8">F-box domain-containing protein</fullName>
    </recommendedName>
</protein>
<dbReference type="STRING" id="9305.ENSSHAP00000013366"/>
<dbReference type="InterPro" id="IPR036047">
    <property type="entry name" value="F-box-like_dom_sf"/>
</dbReference>
<evidence type="ECO:0000313" key="6">
    <source>
        <dbReference type="Ensembl" id="ENSSHAP00000013366.2"/>
    </source>
</evidence>
<dbReference type="InterPro" id="IPR001810">
    <property type="entry name" value="F-box_dom"/>
</dbReference>
<dbReference type="Pfam" id="PF13516">
    <property type="entry name" value="LRR_6"/>
    <property type="match status" value="1"/>
</dbReference>
<dbReference type="GO" id="GO:0031146">
    <property type="term" value="P:SCF-dependent proteasomal ubiquitin-dependent protein catabolic process"/>
    <property type="evidence" value="ECO:0007669"/>
    <property type="project" value="TreeGrafter"/>
</dbReference>
<feature type="domain" description="F-box" evidence="4">
    <location>
        <begin position="93"/>
        <end position="126"/>
    </location>
</feature>
<evidence type="ECO:0000256" key="3">
    <source>
        <dbReference type="SAM" id="MobiDB-lite"/>
    </source>
</evidence>
<reference evidence="6" key="2">
    <citation type="submission" date="2025-08" db="UniProtKB">
        <authorList>
            <consortium name="Ensembl"/>
        </authorList>
    </citation>
    <scope>IDENTIFICATION</scope>
</reference>
<dbReference type="Gene3D" id="1.20.1280.50">
    <property type="match status" value="1"/>
</dbReference>
<dbReference type="InParanoid" id="G3WD61"/>
<keyword evidence="2" id="KW-0833">Ubl conjugation pathway</keyword>
<dbReference type="eggNOG" id="KOG4341">
    <property type="taxonomic scope" value="Eukaryota"/>
</dbReference>
<reference evidence="6 7" key="1">
    <citation type="journal article" date="2011" name="Proc. Natl. Acad. Sci. U.S.A.">
        <title>Genetic diversity and population structure of the endangered marsupial Sarcophilus harrisii (Tasmanian devil).</title>
        <authorList>
            <person name="Miller W."/>
            <person name="Hayes V.M."/>
            <person name="Ratan A."/>
            <person name="Petersen D.C."/>
            <person name="Wittekindt N.E."/>
            <person name="Miller J."/>
            <person name="Walenz B."/>
            <person name="Knight J."/>
            <person name="Qi J."/>
            <person name="Zhao F."/>
            <person name="Wang Q."/>
            <person name="Bedoya-Reina O.C."/>
            <person name="Katiyar N."/>
            <person name="Tomsho L.P."/>
            <person name="Kasson L.M."/>
            <person name="Hardie R.A."/>
            <person name="Woodbridge P."/>
            <person name="Tindall E.A."/>
            <person name="Bertelsen M.F."/>
            <person name="Dixon D."/>
            <person name="Pyecroft S."/>
            <person name="Helgen K.M."/>
            <person name="Lesk A.M."/>
            <person name="Pringle T.H."/>
            <person name="Patterson N."/>
            <person name="Zhang Y."/>
            <person name="Kreiss A."/>
            <person name="Woods G.M."/>
            <person name="Jones M.E."/>
            <person name="Schuster S.C."/>
        </authorList>
    </citation>
    <scope>NUCLEOTIDE SEQUENCE [LARGE SCALE GENOMIC DNA]</scope>
</reference>
<dbReference type="SUPFAM" id="SSF81383">
    <property type="entry name" value="F-box domain"/>
    <property type="match status" value="1"/>
</dbReference>
<dbReference type="Pfam" id="PF12937">
    <property type="entry name" value="F-box-like"/>
    <property type="match status" value="1"/>
</dbReference>
<feature type="region of interest" description="Disordered" evidence="3">
    <location>
        <begin position="55"/>
        <end position="83"/>
    </location>
</feature>
<dbReference type="eggNOG" id="KOG1947">
    <property type="taxonomic scope" value="Eukaryota"/>
</dbReference>
<dbReference type="Proteomes" id="UP000007648">
    <property type="component" value="Unassembled WGS sequence"/>
</dbReference>
<organism evidence="6 7">
    <name type="scientific">Sarcophilus harrisii</name>
    <name type="common">Tasmanian devil</name>
    <name type="synonym">Sarcophilus laniarius</name>
    <dbReference type="NCBI Taxonomy" id="9305"/>
    <lineage>
        <taxon>Eukaryota</taxon>
        <taxon>Metazoa</taxon>
        <taxon>Chordata</taxon>
        <taxon>Craniata</taxon>
        <taxon>Vertebrata</taxon>
        <taxon>Euteleostomi</taxon>
        <taxon>Mammalia</taxon>
        <taxon>Metatheria</taxon>
        <taxon>Dasyuromorphia</taxon>
        <taxon>Dasyuridae</taxon>
        <taxon>Sarcophilus</taxon>
    </lineage>
</organism>
<feature type="domain" description="F-box/LRR-repeat protein 15-like leucin rich repeat" evidence="5">
    <location>
        <begin position="571"/>
        <end position="700"/>
    </location>
</feature>
<dbReference type="PANTHER" id="PTHR13318">
    <property type="entry name" value="PARTNER OF PAIRED, ISOFORM B-RELATED"/>
    <property type="match status" value="1"/>
</dbReference>
<evidence type="ECO:0000313" key="7">
    <source>
        <dbReference type="Proteomes" id="UP000007648"/>
    </source>
</evidence>
<dbReference type="InterPro" id="IPR057207">
    <property type="entry name" value="FBXL15_LRR"/>
</dbReference>
<dbReference type="Pfam" id="PF25372">
    <property type="entry name" value="DUF7885"/>
    <property type="match status" value="2"/>
</dbReference>
<proteinExistence type="predicted"/>
<evidence type="ECO:0000256" key="1">
    <source>
        <dbReference type="ARBA" id="ARBA00022614"/>
    </source>
</evidence>
<feature type="domain" description="F-box/LRR-repeat protein 15-like leucin rich repeat" evidence="5">
    <location>
        <begin position="312"/>
        <end position="438"/>
    </location>
</feature>
<dbReference type="InterPro" id="IPR032675">
    <property type="entry name" value="LRR_dom_sf"/>
</dbReference>
<dbReference type="FunFam" id="3.80.10.10:FF:000647">
    <property type="entry name" value="Leucine-rich repeat-containing 29"/>
    <property type="match status" value="1"/>
</dbReference>
<dbReference type="Ensembl" id="ENSSHAT00000013477.2">
    <property type="protein sequence ID" value="ENSSHAP00000013366.2"/>
    <property type="gene ID" value="ENSSHAG00000011429.2"/>
</dbReference>
<dbReference type="GO" id="GO:0019005">
    <property type="term" value="C:SCF ubiquitin ligase complex"/>
    <property type="evidence" value="ECO:0007669"/>
    <property type="project" value="TreeGrafter"/>
</dbReference>
<dbReference type="InterPro" id="IPR001611">
    <property type="entry name" value="Leu-rich_rpt"/>
</dbReference>
<dbReference type="AlphaFoldDB" id="G3WD61"/>
<feature type="compositionally biased region" description="Basic and acidic residues" evidence="3">
    <location>
        <begin position="9"/>
        <end position="18"/>
    </location>
</feature>
<dbReference type="CDD" id="cd09917">
    <property type="entry name" value="F-box_SF"/>
    <property type="match status" value="1"/>
</dbReference>